<evidence type="ECO:0000313" key="3">
    <source>
        <dbReference type="EMBL" id="KAH6592768.1"/>
    </source>
</evidence>
<feature type="chain" id="PRO_5045436218" description="Endonuclease/exonuclease/phosphatase domain-containing protein" evidence="2">
    <location>
        <begin position="19"/>
        <end position="480"/>
    </location>
</feature>
<dbReference type="EMBL" id="JAFCIX010000371">
    <property type="protein sequence ID" value="KAH6592768.1"/>
    <property type="molecule type" value="Genomic_DNA"/>
</dbReference>
<accession>A0ABQ8F5R9</accession>
<dbReference type="Proteomes" id="UP001648503">
    <property type="component" value="Unassembled WGS sequence"/>
</dbReference>
<name>A0ABQ8F5R9_9FUNG</name>
<reference evidence="3 4" key="1">
    <citation type="submission" date="2021-02" db="EMBL/GenBank/DDBJ databases">
        <title>Variation within the Batrachochytrium salamandrivorans European outbreak.</title>
        <authorList>
            <person name="Kelly M."/>
            <person name="Pasmans F."/>
            <person name="Shea T.P."/>
            <person name="Munoz J.F."/>
            <person name="Carranza S."/>
            <person name="Cuomo C.A."/>
            <person name="Martel A."/>
        </authorList>
    </citation>
    <scope>NUCLEOTIDE SEQUENCE [LARGE SCALE GENOMIC DNA]</scope>
    <source>
        <strain evidence="3 4">AMFP18/2</strain>
    </source>
</reference>
<feature type="region of interest" description="Disordered" evidence="1">
    <location>
        <begin position="104"/>
        <end position="125"/>
    </location>
</feature>
<gene>
    <name evidence="3" type="ORF">BASA50_007818</name>
</gene>
<keyword evidence="2" id="KW-0732">Signal</keyword>
<evidence type="ECO:0000313" key="4">
    <source>
        <dbReference type="Proteomes" id="UP001648503"/>
    </source>
</evidence>
<protein>
    <recommendedName>
        <fullName evidence="5">Endonuclease/exonuclease/phosphatase domain-containing protein</fullName>
    </recommendedName>
</protein>
<evidence type="ECO:0000256" key="2">
    <source>
        <dbReference type="SAM" id="SignalP"/>
    </source>
</evidence>
<evidence type="ECO:0008006" key="5">
    <source>
        <dbReference type="Google" id="ProtNLM"/>
    </source>
</evidence>
<evidence type="ECO:0000256" key="1">
    <source>
        <dbReference type="SAM" id="MobiDB-lite"/>
    </source>
</evidence>
<keyword evidence="4" id="KW-1185">Reference proteome</keyword>
<sequence length="480" mass="53193">MKFNVLVVAAMVISSVNAGGKGRFRNPFKKSGGGSMSEQSYNPLEAGEGALQESDPNETEPTCDDLEAKLRHLYDNIRSRNAIVCYYAPELYKIMEGNMGSRVENGKDGAETEVAQKSDGNEARKSTYTRVEDWLKLHPEDKPRLEQLRQGLADLLEQHFVVWVQFSRKGCLATKEGRFSPEQLFDDLVLKLTTTPHSLFSGSQITRLSTVHGRRHSSIDHFVCNAPARALITSPRVDRQTAVADHFVIRTSIRAEAQGQPPAPRASTISRHHCLEATDRIATSNYWDVLADGASDDTDTNTNIHQLTSQFLESANAVADNLSLRLSPPATRFNCRLLSGTTKRAILASNTARKAFIAAATHANPDPVHCNTIRDEWSRLKATAAQLERVDGRKQWVKHADNLDRAVSDGRTDLVFAAARAMSENRSRSASVTPLYNSNGIVQYDPTSILRVMQGHYGSLAADTTGHSLDLQYWHDRQPI</sequence>
<comment type="caution">
    <text evidence="3">The sequence shown here is derived from an EMBL/GenBank/DDBJ whole genome shotgun (WGS) entry which is preliminary data.</text>
</comment>
<feature type="signal peptide" evidence="2">
    <location>
        <begin position="1"/>
        <end position="18"/>
    </location>
</feature>
<organism evidence="3 4">
    <name type="scientific">Batrachochytrium salamandrivorans</name>
    <dbReference type="NCBI Taxonomy" id="1357716"/>
    <lineage>
        <taxon>Eukaryota</taxon>
        <taxon>Fungi</taxon>
        <taxon>Fungi incertae sedis</taxon>
        <taxon>Chytridiomycota</taxon>
        <taxon>Chytridiomycota incertae sedis</taxon>
        <taxon>Chytridiomycetes</taxon>
        <taxon>Rhizophydiales</taxon>
        <taxon>Rhizophydiales incertae sedis</taxon>
        <taxon>Batrachochytrium</taxon>
    </lineage>
</organism>
<proteinExistence type="predicted"/>